<sequence length="433" mass="46442">MRSVEAWLAQLGLVRPGGDDLVEAAIALGLVLLALLAGWYAGRRIGPPLTEVWHDRVGDGGEAVETRLCSLVRHGTAALLLAIVAQGYPWATLASIGIGAALGAATAMLVLTLLRAVRLPSWMAWTVGVLVFVAILGRSVGGYEPITSTLDAIGIDVGRRRVSLWSLLTLLLTVVVLLAIVRVINRAIAQALGRTKTLDATQRLLVQKLAGIALLVTAFFFGIDALGIDLTTFAVFGGAFGLAIGFGLQKTVGNLIAGIILLMDRSIKPGDVIAVGESFGWVNKIGVRAVSVITREGKEHLIPNEILMTQEVENWSFSDRNVRIAIPVKIAYDSDVDLAESLMARAAKESGRVLDTPPSAVWMTAFGDYALEYEVRVWISDPEGGVGNVRADVLKRIWALFGEHGINVPVPQRDVRLMTPDAPVKPTEVRRSE</sequence>
<evidence type="ECO:0000256" key="1">
    <source>
        <dbReference type="ARBA" id="ARBA00004651"/>
    </source>
</evidence>
<gene>
    <name evidence="10" type="ORF">ACFSC3_12350</name>
</gene>
<evidence type="ECO:0000256" key="6">
    <source>
        <dbReference type="ARBA" id="ARBA00023136"/>
    </source>
</evidence>
<proteinExistence type="inferred from homology"/>
<dbReference type="SUPFAM" id="SSF50182">
    <property type="entry name" value="Sm-like ribonucleoproteins"/>
    <property type="match status" value="1"/>
</dbReference>
<name>A0ABW4NF57_9SPHN</name>
<dbReference type="InterPro" id="IPR011066">
    <property type="entry name" value="MscS_channel_C_sf"/>
</dbReference>
<feature type="transmembrane region" description="Helical" evidence="7">
    <location>
        <begin position="88"/>
        <end position="110"/>
    </location>
</feature>
<dbReference type="InterPro" id="IPR006685">
    <property type="entry name" value="MscS_channel_2nd"/>
</dbReference>
<evidence type="ECO:0000256" key="2">
    <source>
        <dbReference type="ARBA" id="ARBA00008017"/>
    </source>
</evidence>
<evidence type="ECO:0000313" key="10">
    <source>
        <dbReference type="EMBL" id="MFD1788363.1"/>
    </source>
</evidence>
<keyword evidence="6 7" id="KW-0472">Membrane</keyword>
<keyword evidence="3" id="KW-1003">Cell membrane</keyword>
<keyword evidence="5 7" id="KW-1133">Transmembrane helix</keyword>
<dbReference type="InterPro" id="IPR011014">
    <property type="entry name" value="MscS_channel_TM-2"/>
</dbReference>
<dbReference type="Gene3D" id="1.10.287.1260">
    <property type="match status" value="1"/>
</dbReference>
<dbReference type="InterPro" id="IPR049278">
    <property type="entry name" value="MS_channel_C"/>
</dbReference>
<dbReference type="Gene3D" id="2.30.30.60">
    <property type="match status" value="1"/>
</dbReference>
<dbReference type="InterPro" id="IPR052702">
    <property type="entry name" value="MscS-like_channel"/>
</dbReference>
<dbReference type="Gene3D" id="3.30.70.100">
    <property type="match status" value="1"/>
</dbReference>
<evidence type="ECO:0000256" key="7">
    <source>
        <dbReference type="SAM" id="Phobius"/>
    </source>
</evidence>
<accession>A0ABW4NF57</accession>
<organism evidence="10 11">
    <name type="scientific">Sphingomonas floccifaciens</name>
    <dbReference type="NCBI Taxonomy" id="1844115"/>
    <lineage>
        <taxon>Bacteria</taxon>
        <taxon>Pseudomonadati</taxon>
        <taxon>Pseudomonadota</taxon>
        <taxon>Alphaproteobacteria</taxon>
        <taxon>Sphingomonadales</taxon>
        <taxon>Sphingomonadaceae</taxon>
        <taxon>Sphingomonas</taxon>
    </lineage>
</organism>
<dbReference type="SUPFAM" id="SSF82861">
    <property type="entry name" value="Mechanosensitive channel protein MscS (YggB), transmembrane region"/>
    <property type="match status" value="1"/>
</dbReference>
<feature type="transmembrane region" description="Helical" evidence="7">
    <location>
        <begin position="21"/>
        <end position="41"/>
    </location>
</feature>
<dbReference type="PANTHER" id="PTHR30347:SF1">
    <property type="entry name" value="MECHANOSENSITIVE CHANNEL MSCK"/>
    <property type="match status" value="1"/>
</dbReference>
<comment type="similarity">
    <text evidence="2">Belongs to the MscS (TC 1.A.23) family.</text>
</comment>
<feature type="transmembrane region" description="Helical" evidence="7">
    <location>
        <begin position="122"/>
        <end position="143"/>
    </location>
</feature>
<keyword evidence="11" id="KW-1185">Reference proteome</keyword>
<dbReference type="InterPro" id="IPR010920">
    <property type="entry name" value="LSM_dom_sf"/>
</dbReference>
<feature type="transmembrane region" description="Helical" evidence="7">
    <location>
        <begin position="205"/>
        <end position="223"/>
    </location>
</feature>
<dbReference type="Pfam" id="PF21082">
    <property type="entry name" value="MS_channel_3rd"/>
    <property type="match status" value="1"/>
</dbReference>
<evidence type="ECO:0000259" key="9">
    <source>
        <dbReference type="Pfam" id="PF21082"/>
    </source>
</evidence>
<comment type="subcellular location">
    <subcellularLocation>
        <location evidence="1">Cell membrane</location>
        <topology evidence="1">Multi-pass membrane protein</topology>
    </subcellularLocation>
</comment>
<feature type="domain" description="Mechanosensitive ion channel MscS C-terminal" evidence="9">
    <location>
        <begin position="325"/>
        <end position="407"/>
    </location>
</feature>
<dbReference type="SUPFAM" id="SSF82689">
    <property type="entry name" value="Mechanosensitive channel protein MscS (YggB), C-terminal domain"/>
    <property type="match status" value="1"/>
</dbReference>
<comment type="caution">
    <text evidence="10">The sequence shown here is derived from an EMBL/GenBank/DDBJ whole genome shotgun (WGS) entry which is preliminary data.</text>
</comment>
<reference evidence="11" key="1">
    <citation type="journal article" date="2019" name="Int. J. Syst. Evol. Microbiol.">
        <title>The Global Catalogue of Microorganisms (GCM) 10K type strain sequencing project: providing services to taxonomists for standard genome sequencing and annotation.</title>
        <authorList>
            <consortium name="The Broad Institute Genomics Platform"/>
            <consortium name="The Broad Institute Genome Sequencing Center for Infectious Disease"/>
            <person name="Wu L."/>
            <person name="Ma J."/>
        </authorList>
    </citation>
    <scope>NUCLEOTIDE SEQUENCE [LARGE SCALE GENOMIC DNA]</scope>
    <source>
        <strain evidence="11">Q85</strain>
    </source>
</reference>
<evidence type="ECO:0000259" key="8">
    <source>
        <dbReference type="Pfam" id="PF00924"/>
    </source>
</evidence>
<evidence type="ECO:0000256" key="5">
    <source>
        <dbReference type="ARBA" id="ARBA00022989"/>
    </source>
</evidence>
<dbReference type="RefSeq" id="WP_380940748.1">
    <property type="nucleotide sequence ID" value="NZ_JBHUFC010000003.1"/>
</dbReference>
<feature type="transmembrane region" description="Helical" evidence="7">
    <location>
        <begin position="235"/>
        <end position="262"/>
    </location>
</feature>
<feature type="transmembrane region" description="Helical" evidence="7">
    <location>
        <begin position="163"/>
        <end position="184"/>
    </location>
</feature>
<evidence type="ECO:0000313" key="11">
    <source>
        <dbReference type="Proteomes" id="UP001597283"/>
    </source>
</evidence>
<evidence type="ECO:0000256" key="4">
    <source>
        <dbReference type="ARBA" id="ARBA00022692"/>
    </source>
</evidence>
<keyword evidence="4 7" id="KW-0812">Transmembrane</keyword>
<dbReference type="InterPro" id="IPR023408">
    <property type="entry name" value="MscS_beta-dom_sf"/>
</dbReference>
<dbReference type="Proteomes" id="UP001597283">
    <property type="component" value="Unassembled WGS sequence"/>
</dbReference>
<dbReference type="EMBL" id="JBHUFC010000003">
    <property type="protein sequence ID" value="MFD1788363.1"/>
    <property type="molecule type" value="Genomic_DNA"/>
</dbReference>
<dbReference type="Pfam" id="PF00924">
    <property type="entry name" value="MS_channel_2nd"/>
    <property type="match status" value="1"/>
</dbReference>
<feature type="domain" description="Mechanosensitive ion channel MscS" evidence="8">
    <location>
        <begin position="251"/>
        <end position="316"/>
    </location>
</feature>
<dbReference type="PANTHER" id="PTHR30347">
    <property type="entry name" value="POTASSIUM CHANNEL RELATED"/>
    <property type="match status" value="1"/>
</dbReference>
<protein>
    <submittedName>
        <fullName evidence="10">Mechanosensitive ion channel family protein</fullName>
    </submittedName>
</protein>
<evidence type="ECO:0000256" key="3">
    <source>
        <dbReference type="ARBA" id="ARBA00022475"/>
    </source>
</evidence>